<accession>A0A7G9L781</accession>
<evidence type="ECO:0000313" key="3">
    <source>
        <dbReference type="Proteomes" id="UP000515808"/>
    </source>
</evidence>
<feature type="transmembrane region" description="Helical" evidence="1">
    <location>
        <begin position="43"/>
        <end position="63"/>
    </location>
</feature>
<evidence type="ECO:0000256" key="1">
    <source>
        <dbReference type="SAM" id="Phobius"/>
    </source>
</evidence>
<feature type="transmembrane region" description="Helical" evidence="1">
    <location>
        <begin position="70"/>
        <end position="90"/>
    </location>
</feature>
<gene>
    <name evidence="2" type="ORF">H9W90_09755</name>
</gene>
<proteinExistence type="predicted"/>
<dbReference type="KEGG" id="ppec:H9W90_09755"/>
<evidence type="ECO:0000313" key="2">
    <source>
        <dbReference type="EMBL" id="QNM84480.1"/>
    </source>
</evidence>
<dbReference type="EMBL" id="CP060695">
    <property type="protein sequence ID" value="QNM84480.1"/>
    <property type="molecule type" value="Genomic_DNA"/>
</dbReference>
<protein>
    <submittedName>
        <fullName evidence="2">Uncharacterized protein</fullName>
    </submittedName>
</protein>
<dbReference type="AlphaFoldDB" id="A0A7G9L781"/>
<feature type="transmembrane region" description="Helical" evidence="1">
    <location>
        <begin position="96"/>
        <end position="119"/>
    </location>
</feature>
<feature type="transmembrane region" description="Helical" evidence="1">
    <location>
        <begin position="7"/>
        <end position="27"/>
    </location>
</feature>
<organism evidence="2 3">
    <name type="scientific">Polaribacter pectinis</name>
    <dbReference type="NCBI Taxonomy" id="2738844"/>
    <lineage>
        <taxon>Bacteria</taxon>
        <taxon>Pseudomonadati</taxon>
        <taxon>Bacteroidota</taxon>
        <taxon>Flavobacteriia</taxon>
        <taxon>Flavobacteriales</taxon>
        <taxon>Flavobacteriaceae</taxon>
    </lineage>
</organism>
<keyword evidence="3" id="KW-1185">Reference proteome</keyword>
<dbReference type="Proteomes" id="UP000515808">
    <property type="component" value="Chromosome"/>
</dbReference>
<name>A0A7G9L781_9FLAO</name>
<sequence length="123" mass="13927">MKQHKKAGLAGTTLVFIFFISGLYHIIRISKGFSFKESFLPELINLISTQVPLIIPAIVLLLIKDFKQKYIFSVWLYPIILALGLINVFLSNDALAAGLPMIVIVFPACILLAIIYFFLRERQ</sequence>
<dbReference type="RefSeq" id="WP_187481414.1">
    <property type="nucleotide sequence ID" value="NZ_CP060695.1"/>
</dbReference>
<reference evidence="2 3" key="1">
    <citation type="submission" date="2020-08" db="EMBL/GenBank/DDBJ databases">
        <title>Polaribacter sp. L12M9 isolated from gut of the Korean scallop.</title>
        <authorList>
            <person name="Jeong Y.S."/>
        </authorList>
    </citation>
    <scope>NUCLEOTIDE SEQUENCE [LARGE SCALE GENOMIC DNA]</scope>
    <source>
        <strain evidence="2 3">L12M9</strain>
    </source>
</reference>
<keyword evidence="1" id="KW-0472">Membrane</keyword>
<keyword evidence="1" id="KW-0812">Transmembrane</keyword>
<keyword evidence="1" id="KW-1133">Transmembrane helix</keyword>